<reference evidence="10" key="1">
    <citation type="journal article" date="2013" name="Proc. Natl. Acad. Sci. U.S.A.">
        <title>Improving the coverage of the cyanobacterial phylum using diversity-driven genome sequencing.</title>
        <authorList>
            <person name="Shih P.M."/>
            <person name="Wu D."/>
            <person name="Latifi A."/>
            <person name="Axen S.D."/>
            <person name="Fewer D.P."/>
            <person name="Talla E."/>
            <person name="Calteau A."/>
            <person name="Cai F."/>
            <person name="Tandeau de Marsac N."/>
            <person name="Rippka R."/>
            <person name="Herdman M."/>
            <person name="Sivonen K."/>
            <person name="Coursin T."/>
            <person name="Laurent T."/>
            <person name="Goodwin L."/>
            <person name="Nolan M."/>
            <person name="Davenport K.W."/>
            <person name="Han C.S."/>
            <person name="Rubin E.M."/>
            <person name="Eisen J.A."/>
            <person name="Woyke T."/>
            <person name="Gugger M."/>
            <person name="Kerfeld C.A."/>
        </authorList>
    </citation>
    <scope>NUCLEOTIDE SEQUENCE [LARGE SCALE GENOMIC DNA]</scope>
    <source>
        <strain evidence="10">ATCC 29140 / PCC 7202</strain>
    </source>
</reference>
<dbReference type="HOGENOM" id="CLU_023976_0_1_3"/>
<organism evidence="9 10">
    <name type="scientific">Cyanobacterium stanieri (strain ATCC 29140 / PCC 7202)</name>
    <dbReference type="NCBI Taxonomy" id="292563"/>
    <lineage>
        <taxon>Bacteria</taxon>
        <taxon>Bacillati</taxon>
        <taxon>Cyanobacteriota</taxon>
        <taxon>Cyanophyceae</taxon>
        <taxon>Oscillatoriophycideae</taxon>
        <taxon>Chroococcales</taxon>
        <taxon>Geminocystaceae</taxon>
        <taxon>Cyanobacterium</taxon>
    </lineage>
</organism>
<dbReference type="Pfam" id="PF26002">
    <property type="entry name" value="Beta-barrel_AprE"/>
    <property type="match status" value="1"/>
</dbReference>
<comment type="similarity">
    <text evidence="2">Belongs to the membrane fusion protein (MFP) (TC 8.A.1) family.</text>
</comment>
<evidence type="ECO:0000256" key="3">
    <source>
        <dbReference type="ARBA" id="ARBA00022692"/>
    </source>
</evidence>
<dbReference type="PRINTS" id="PR01490">
    <property type="entry name" value="RTXTOXIND"/>
</dbReference>
<dbReference type="Gene3D" id="2.40.30.170">
    <property type="match status" value="1"/>
</dbReference>
<evidence type="ECO:0000256" key="6">
    <source>
        <dbReference type="SAM" id="Coils"/>
    </source>
</evidence>
<evidence type="ECO:0000256" key="1">
    <source>
        <dbReference type="ARBA" id="ARBA00004167"/>
    </source>
</evidence>
<dbReference type="AlphaFoldDB" id="K9YJP0"/>
<dbReference type="eggNOG" id="COG0845">
    <property type="taxonomic scope" value="Bacteria"/>
</dbReference>
<evidence type="ECO:0000256" key="2">
    <source>
        <dbReference type="ARBA" id="ARBA00009477"/>
    </source>
</evidence>
<keyword evidence="10" id="KW-1185">Reference proteome</keyword>
<accession>K9YJP0</accession>
<gene>
    <name evidence="9" type="ordered locus">Cyast_0644</name>
</gene>
<comment type="subcellular location">
    <subcellularLocation>
        <location evidence="1">Membrane</location>
        <topology evidence="1">Single-pass membrane protein</topology>
    </subcellularLocation>
</comment>
<dbReference type="STRING" id="292563.Cyast_0644"/>
<name>K9YJP0_CYASC</name>
<dbReference type="InterPro" id="IPR050739">
    <property type="entry name" value="MFP"/>
</dbReference>
<dbReference type="PANTHER" id="PTHR30386:SF26">
    <property type="entry name" value="TRANSPORT PROTEIN COMB"/>
    <property type="match status" value="1"/>
</dbReference>
<feature type="domain" description="AprE-like beta-barrel" evidence="8">
    <location>
        <begin position="423"/>
        <end position="510"/>
    </location>
</feature>
<dbReference type="BioCyc" id="CSTA292563:G1353-649-MONOMER"/>
<evidence type="ECO:0000256" key="7">
    <source>
        <dbReference type="SAM" id="MobiDB-lite"/>
    </source>
</evidence>
<dbReference type="GO" id="GO:0016020">
    <property type="term" value="C:membrane"/>
    <property type="evidence" value="ECO:0007669"/>
    <property type="project" value="UniProtKB-SubCell"/>
</dbReference>
<evidence type="ECO:0000313" key="9">
    <source>
        <dbReference type="EMBL" id="AFZ46620.1"/>
    </source>
</evidence>
<dbReference type="KEGG" id="csn:Cyast_0644"/>
<evidence type="ECO:0000256" key="5">
    <source>
        <dbReference type="ARBA" id="ARBA00023136"/>
    </source>
</evidence>
<evidence type="ECO:0000259" key="8">
    <source>
        <dbReference type="Pfam" id="PF26002"/>
    </source>
</evidence>
<protein>
    <submittedName>
        <fullName evidence="9">Secretion protein HlyD family protein</fullName>
    </submittedName>
</protein>
<evidence type="ECO:0000313" key="10">
    <source>
        <dbReference type="Proteomes" id="UP000010483"/>
    </source>
</evidence>
<keyword evidence="4" id="KW-1133">Transmembrane helix</keyword>
<sequence length="534" mass="60001">MKYQPNQDQSTNSSEVPPPVEQTKTIPISITSDYEEHSISIPTSNLTAEHPTTIEADWSPSVKTLLDDIPAFFPRQLIIAGIAFCTGFGLWSWYGTVDQISKAQGILVPKGRTYKIETTELIKVNDIAVEEGEEVTAGQLIVELDTELAQQEIIRLENILTTYQAELEQKKSLKNKIENDLNTQLMIASANQMAQEQAILSAQEKRQINLQLLNQLDNKIHLYQQRQKQTEILSSLSQQQLQQLQESKIAHQQRLNRLQPLREVSAVSQDFIFNAEHALRETEQQITHTQMQEVATTREQLFQARQILDELQAEKISEQGNLLQRNREIEQLQAQLAVKQGEAESIAIQGKQNIQQIELEITQLLGRISDTENILLGEKAKLNNKYLRAPVNGVVLSLNLENEGVVVQPGQTLAEIVPHGVPLVVSAIIPNHDAGFIEQGMPVQVKIDAFPYQDFGVVAGNVTHISANSEVHEQLGNVYQLEIELESNHITKNQEIVPFKPGQTASADILIRRRRIIDVLLDPIKKIQKDGIAL</sequence>
<feature type="compositionally biased region" description="Polar residues" evidence="7">
    <location>
        <begin position="1"/>
        <end position="15"/>
    </location>
</feature>
<dbReference type="PANTHER" id="PTHR30386">
    <property type="entry name" value="MEMBRANE FUSION SUBUNIT OF EMRAB-TOLC MULTIDRUG EFFLUX PUMP"/>
    <property type="match status" value="1"/>
</dbReference>
<feature type="coiled-coil region" evidence="6">
    <location>
        <begin position="294"/>
        <end position="374"/>
    </location>
</feature>
<keyword evidence="3" id="KW-0812">Transmembrane</keyword>
<dbReference type="InterPro" id="IPR058982">
    <property type="entry name" value="Beta-barrel_AprE"/>
</dbReference>
<dbReference type="Proteomes" id="UP000010483">
    <property type="component" value="Chromosome"/>
</dbReference>
<dbReference type="PATRIC" id="fig|292563.3.peg.675"/>
<feature type="coiled-coil region" evidence="6">
    <location>
        <begin position="146"/>
        <end position="183"/>
    </location>
</feature>
<keyword evidence="5" id="KW-0472">Membrane</keyword>
<feature type="region of interest" description="Disordered" evidence="7">
    <location>
        <begin position="1"/>
        <end position="22"/>
    </location>
</feature>
<evidence type="ECO:0000256" key="4">
    <source>
        <dbReference type="ARBA" id="ARBA00022989"/>
    </source>
</evidence>
<proteinExistence type="inferred from homology"/>
<keyword evidence="6" id="KW-0175">Coiled coil</keyword>
<dbReference type="EMBL" id="CP003940">
    <property type="protein sequence ID" value="AFZ46620.1"/>
    <property type="molecule type" value="Genomic_DNA"/>
</dbReference>